<reference evidence="1 2" key="1">
    <citation type="submission" date="2018-11" db="EMBL/GenBank/DDBJ databases">
        <authorList>
            <consortium name="Pathogen Informatics"/>
        </authorList>
    </citation>
    <scope>NUCLEOTIDE SEQUENCE [LARGE SCALE GENOMIC DNA]</scope>
</reference>
<organism evidence="1 2">
    <name type="scientific">Cylicostephanus goldi</name>
    <name type="common">Nematode worm</name>
    <dbReference type="NCBI Taxonomy" id="71465"/>
    <lineage>
        <taxon>Eukaryota</taxon>
        <taxon>Metazoa</taxon>
        <taxon>Ecdysozoa</taxon>
        <taxon>Nematoda</taxon>
        <taxon>Chromadorea</taxon>
        <taxon>Rhabditida</taxon>
        <taxon>Rhabditina</taxon>
        <taxon>Rhabditomorpha</taxon>
        <taxon>Strongyloidea</taxon>
        <taxon>Strongylidae</taxon>
        <taxon>Cylicostephanus</taxon>
    </lineage>
</organism>
<dbReference type="Proteomes" id="UP000271889">
    <property type="component" value="Unassembled WGS sequence"/>
</dbReference>
<evidence type="ECO:0000313" key="1">
    <source>
        <dbReference type="EMBL" id="VDN23674.1"/>
    </source>
</evidence>
<sequence length="256" mass="29971">NKNNEVCSVESPDGRYLRVSSVSKSKFVYRAQPGGAEQRHVRAAEEMDATRRQRVEGRPKGFFTPEMCKAEFERIMSEPCPSDVPTGAEYSRMAVVEAWLAHFWEEDKKDAEQYEELQNVKIRYWMCKAEFERIMSEPCPSDVPTGAEYSRMAVVEAWLAHFWEEDKKDAEQYEELQNVKIRYWMERIANLQAMRDTLTDEQYEKMHDDVVREDEAVGFITLNILSNHTLILTKSSYRSNMTKMKKNSANCMQPYV</sequence>
<dbReference type="AlphaFoldDB" id="A0A3P7M2Z1"/>
<protein>
    <submittedName>
        <fullName evidence="1">Uncharacterized protein</fullName>
    </submittedName>
</protein>
<accession>A0A3P7M2Z1</accession>
<dbReference type="EMBL" id="UYRV01107717">
    <property type="protein sequence ID" value="VDN23674.1"/>
    <property type="molecule type" value="Genomic_DNA"/>
</dbReference>
<gene>
    <name evidence="1" type="ORF">CGOC_LOCUS9643</name>
</gene>
<evidence type="ECO:0000313" key="2">
    <source>
        <dbReference type="Proteomes" id="UP000271889"/>
    </source>
</evidence>
<keyword evidence="2" id="KW-1185">Reference proteome</keyword>
<feature type="non-terminal residue" evidence="1">
    <location>
        <position position="1"/>
    </location>
</feature>
<name>A0A3P7M2Z1_CYLGO</name>
<proteinExistence type="predicted"/>
<dbReference type="OrthoDB" id="1742084at2759"/>